<proteinExistence type="predicted"/>
<name>A0A0U3CF24_9BURK</name>
<sequence>MVKTLKPGTPAPVSGQYKNVVTKTEITSTKGNPLPATPAPNQGYKLVDATKHKK</sequence>
<organism evidence="1 2">
    <name type="scientific">Roseateles depolymerans</name>
    <dbReference type="NCBI Taxonomy" id="76731"/>
    <lineage>
        <taxon>Bacteria</taxon>
        <taxon>Pseudomonadati</taxon>
        <taxon>Pseudomonadota</taxon>
        <taxon>Betaproteobacteria</taxon>
        <taxon>Burkholderiales</taxon>
        <taxon>Sphaerotilaceae</taxon>
        <taxon>Roseateles</taxon>
    </lineage>
</organism>
<evidence type="ECO:0000313" key="1">
    <source>
        <dbReference type="EMBL" id="ALV07320.1"/>
    </source>
</evidence>
<dbReference type="AlphaFoldDB" id="A0A0U3CF24"/>
<accession>A0A0U3CF24</accession>
<dbReference type="RefSeq" id="WP_170156632.1">
    <property type="nucleotide sequence ID" value="NZ_CP013729.1"/>
</dbReference>
<dbReference type="KEGG" id="rdp:RD2015_2856"/>
<gene>
    <name evidence="1" type="ORF">RD2015_2856</name>
</gene>
<reference evidence="1 2" key="1">
    <citation type="submission" date="2015-12" db="EMBL/GenBank/DDBJ databases">
        <title>Complete genome of Roseateles depolymerans KCTC 42856.</title>
        <authorList>
            <person name="Kim K.M."/>
        </authorList>
    </citation>
    <scope>NUCLEOTIDE SEQUENCE [LARGE SCALE GENOMIC DNA]</scope>
    <source>
        <strain evidence="1 2">KCTC 42856</strain>
    </source>
</reference>
<protein>
    <submittedName>
        <fullName evidence="1">Uncharacterized protein</fullName>
    </submittedName>
</protein>
<dbReference type="Proteomes" id="UP000060699">
    <property type="component" value="Chromosome"/>
</dbReference>
<keyword evidence="2" id="KW-1185">Reference proteome</keyword>
<dbReference type="STRING" id="76731.RD2015_2856"/>
<dbReference type="EMBL" id="CP013729">
    <property type="protein sequence ID" value="ALV07320.1"/>
    <property type="molecule type" value="Genomic_DNA"/>
</dbReference>
<evidence type="ECO:0000313" key="2">
    <source>
        <dbReference type="Proteomes" id="UP000060699"/>
    </source>
</evidence>